<dbReference type="Proteomes" id="UP000735302">
    <property type="component" value="Unassembled WGS sequence"/>
</dbReference>
<reference evidence="1 2" key="1">
    <citation type="journal article" date="2021" name="Elife">
        <title>Chloroplast acquisition without the gene transfer in kleptoplastic sea slugs, Plakobranchus ocellatus.</title>
        <authorList>
            <person name="Maeda T."/>
            <person name="Takahashi S."/>
            <person name="Yoshida T."/>
            <person name="Shimamura S."/>
            <person name="Takaki Y."/>
            <person name="Nagai Y."/>
            <person name="Toyoda A."/>
            <person name="Suzuki Y."/>
            <person name="Arimoto A."/>
            <person name="Ishii H."/>
            <person name="Satoh N."/>
            <person name="Nishiyama T."/>
            <person name="Hasebe M."/>
            <person name="Maruyama T."/>
            <person name="Minagawa J."/>
            <person name="Obokata J."/>
            <person name="Shigenobu S."/>
        </authorList>
    </citation>
    <scope>NUCLEOTIDE SEQUENCE [LARGE SCALE GENOMIC DNA]</scope>
</reference>
<sequence>MSTISVTGPVCQLFSRGHSHQAIVSLAISAYHVYHLSYRSCVSAFLTRRFSSSCCLPCYLGLSRLPSQLPVLCVSFSLADILITLLSPLLSRLITSTISVTGPVCQLFSHGDSHQIIVSLAISAYHVYHLSYRSCVSAFLARRFSSNHCLPCYLGLSCQPSQLPVLCVSFSHTEILIKSLPPLLSRLIMSTISVTGPVCQLFSHGDSHQIIVFLAPKLE</sequence>
<dbReference type="EMBL" id="BLXT01000492">
    <property type="protein sequence ID" value="GFN77574.1"/>
    <property type="molecule type" value="Genomic_DNA"/>
</dbReference>
<protein>
    <submittedName>
        <fullName evidence="1">Uncharacterized protein</fullName>
    </submittedName>
</protein>
<evidence type="ECO:0000313" key="1">
    <source>
        <dbReference type="EMBL" id="GFN77574.1"/>
    </source>
</evidence>
<evidence type="ECO:0000313" key="2">
    <source>
        <dbReference type="Proteomes" id="UP000735302"/>
    </source>
</evidence>
<dbReference type="AlphaFoldDB" id="A0AAV3Y4F0"/>
<gene>
    <name evidence="1" type="ORF">PoB_000408000</name>
</gene>
<accession>A0AAV3Y4F0</accession>
<proteinExistence type="predicted"/>
<name>A0AAV3Y4F0_9GAST</name>
<keyword evidence="2" id="KW-1185">Reference proteome</keyword>
<organism evidence="1 2">
    <name type="scientific">Plakobranchus ocellatus</name>
    <dbReference type="NCBI Taxonomy" id="259542"/>
    <lineage>
        <taxon>Eukaryota</taxon>
        <taxon>Metazoa</taxon>
        <taxon>Spiralia</taxon>
        <taxon>Lophotrochozoa</taxon>
        <taxon>Mollusca</taxon>
        <taxon>Gastropoda</taxon>
        <taxon>Heterobranchia</taxon>
        <taxon>Euthyneura</taxon>
        <taxon>Panpulmonata</taxon>
        <taxon>Sacoglossa</taxon>
        <taxon>Placobranchoidea</taxon>
        <taxon>Plakobranchidae</taxon>
        <taxon>Plakobranchus</taxon>
    </lineage>
</organism>
<comment type="caution">
    <text evidence="1">The sequence shown here is derived from an EMBL/GenBank/DDBJ whole genome shotgun (WGS) entry which is preliminary data.</text>
</comment>